<keyword evidence="6" id="KW-1185">Reference proteome</keyword>
<protein>
    <recommendedName>
        <fullName evidence="3">Ribosome biogenesis protein NSA1</fullName>
    </recommendedName>
</protein>
<feature type="region of interest" description="Disordered" evidence="4">
    <location>
        <begin position="151"/>
        <end position="210"/>
    </location>
</feature>
<dbReference type="KEGG" id="slb:AWJ20_569"/>
<comment type="similarity">
    <text evidence="2">Belongs to the NSA1 family.</text>
</comment>
<dbReference type="InterPro" id="IPR036322">
    <property type="entry name" value="WD40_repeat_dom_sf"/>
</dbReference>
<dbReference type="GeneID" id="30037615"/>
<evidence type="ECO:0000256" key="4">
    <source>
        <dbReference type="SAM" id="MobiDB-lite"/>
    </source>
</evidence>
<evidence type="ECO:0000256" key="1">
    <source>
        <dbReference type="ARBA" id="ARBA00002889"/>
    </source>
</evidence>
<dbReference type="GO" id="GO:0030687">
    <property type="term" value="C:preribosome, large subunit precursor"/>
    <property type="evidence" value="ECO:0007669"/>
    <property type="project" value="TreeGrafter"/>
</dbReference>
<name>A0A167D089_9ASCO</name>
<feature type="compositionally biased region" description="Polar residues" evidence="4">
    <location>
        <begin position="241"/>
        <end position="275"/>
    </location>
</feature>
<dbReference type="PANTHER" id="PTHR16038:SF4">
    <property type="entry name" value="WD REPEAT-CONTAINING PROTEIN 74"/>
    <property type="match status" value="1"/>
</dbReference>
<dbReference type="OrthoDB" id="18388at2759"/>
<comment type="function">
    <text evidence="1">Involved in the biogenesis of the 60S ribosomal subunit.</text>
</comment>
<dbReference type="PANTHER" id="PTHR16038">
    <property type="entry name" value="NOP SEVEN ASSOCIATED PROTEIN 1"/>
    <property type="match status" value="1"/>
</dbReference>
<dbReference type="EMBL" id="CP014501">
    <property type="protein sequence ID" value="ANB12319.1"/>
    <property type="molecule type" value="Genomic_DNA"/>
</dbReference>
<gene>
    <name evidence="5" type="ORF">AWJ20_569</name>
</gene>
<dbReference type="Proteomes" id="UP000189580">
    <property type="component" value="Chromosome a"/>
</dbReference>
<feature type="region of interest" description="Disordered" evidence="4">
    <location>
        <begin position="236"/>
        <end position="275"/>
    </location>
</feature>
<feature type="compositionally biased region" description="Acidic residues" evidence="4">
    <location>
        <begin position="183"/>
        <end position="195"/>
    </location>
</feature>
<dbReference type="AlphaFoldDB" id="A0A167D089"/>
<evidence type="ECO:0000256" key="2">
    <source>
        <dbReference type="ARBA" id="ARBA00007861"/>
    </source>
</evidence>
<evidence type="ECO:0000313" key="5">
    <source>
        <dbReference type="EMBL" id="ANB12319.1"/>
    </source>
</evidence>
<sequence>MECRELVLQTIGHPGPHGMLRRMWHAKAARSSSWYTGRGSRVPVWISDIRFLDLDRPIGRGWKVAVGTKYGEIRIYDTAFSSRAIINVQVGPSPVTSLCYGLGSANSILYTNSQDTIGMINTRTGQFQQVNKCTPGTAWVCAAETGNYQQEVRDNRPSGHEQTDRVRGINHVTRSRVTRDATVDMDIDSEEEDKNDSDSSSSSSDGEVEEDIVGFNDYGAIEQEGGEESNFTLIDSLEPPSATSSVLPSPLETSTPVLSDSESRLVNASDTASQSTVTSAAIDGLSNETISLSPTFEPETATTTSLPEADITVDTVTTTTTSIITPQSATIAQDSNRQVTTSELENTTAPTPATTSVHLPTIPIYTTSGVDNCIRIYNMHTHKLIAKTTPGVRLSCISIIDALDPIYTRPAKRPSSPVPSVNSTSSTLLDRPPSPCGPDNSSSHTHRQPKRPRMT</sequence>
<dbReference type="SUPFAM" id="SSF50978">
    <property type="entry name" value="WD40 repeat-like"/>
    <property type="match status" value="1"/>
</dbReference>
<dbReference type="RefSeq" id="XP_018734796.1">
    <property type="nucleotide sequence ID" value="XM_018882515.1"/>
</dbReference>
<feature type="region of interest" description="Disordered" evidence="4">
    <location>
        <begin position="408"/>
        <end position="455"/>
    </location>
</feature>
<feature type="compositionally biased region" description="Low complexity" evidence="4">
    <location>
        <begin position="414"/>
        <end position="427"/>
    </location>
</feature>
<evidence type="ECO:0000313" key="6">
    <source>
        <dbReference type="Proteomes" id="UP000189580"/>
    </source>
</evidence>
<feature type="compositionally biased region" description="Basic residues" evidence="4">
    <location>
        <begin position="444"/>
        <end position="455"/>
    </location>
</feature>
<feature type="compositionally biased region" description="Basic and acidic residues" evidence="4">
    <location>
        <begin position="151"/>
        <end position="167"/>
    </location>
</feature>
<proteinExistence type="inferred from homology"/>
<dbReference type="InterPro" id="IPR037379">
    <property type="entry name" value="WDR74/Nsa1"/>
</dbReference>
<organism evidence="5 6">
    <name type="scientific">Sugiyamaella lignohabitans</name>
    <dbReference type="NCBI Taxonomy" id="796027"/>
    <lineage>
        <taxon>Eukaryota</taxon>
        <taxon>Fungi</taxon>
        <taxon>Dikarya</taxon>
        <taxon>Ascomycota</taxon>
        <taxon>Saccharomycotina</taxon>
        <taxon>Dipodascomycetes</taxon>
        <taxon>Dipodascales</taxon>
        <taxon>Trichomonascaceae</taxon>
        <taxon>Sugiyamaella</taxon>
    </lineage>
</organism>
<accession>A0A167D089</accession>
<dbReference type="GO" id="GO:0042273">
    <property type="term" value="P:ribosomal large subunit biogenesis"/>
    <property type="evidence" value="ECO:0007669"/>
    <property type="project" value="InterPro"/>
</dbReference>
<reference evidence="5 6" key="1">
    <citation type="submission" date="2016-02" db="EMBL/GenBank/DDBJ databases">
        <title>Complete genome sequence and transcriptome regulation of the pentose utilising yeast Sugiyamaella lignohabitans.</title>
        <authorList>
            <person name="Bellasio M."/>
            <person name="Peymann A."/>
            <person name="Valli M."/>
            <person name="Sipitzky M."/>
            <person name="Graf A."/>
            <person name="Sauer M."/>
            <person name="Marx H."/>
            <person name="Mattanovich D."/>
        </authorList>
    </citation>
    <scope>NUCLEOTIDE SEQUENCE [LARGE SCALE GENOMIC DNA]</scope>
    <source>
        <strain evidence="5 6">CBS 10342</strain>
    </source>
</reference>
<dbReference type="GO" id="GO:0005730">
    <property type="term" value="C:nucleolus"/>
    <property type="evidence" value="ECO:0007669"/>
    <property type="project" value="InterPro"/>
</dbReference>
<evidence type="ECO:0000256" key="3">
    <source>
        <dbReference type="ARBA" id="ARBA00014234"/>
    </source>
</evidence>